<comment type="caution">
    <text evidence="1">The sequence shown here is derived from an EMBL/GenBank/DDBJ whole genome shotgun (WGS) entry which is preliminary data.</text>
</comment>
<proteinExistence type="predicted"/>
<protein>
    <submittedName>
        <fullName evidence="1">Uncharacterized protein</fullName>
    </submittedName>
</protein>
<evidence type="ECO:0000313" key="2">
    <source>
        <dbReference type="Proteomes" id="UP001420932"/>
    </source>
</evidence>
<dbReference type="EMBL" id="JBBNAF010000011">
    <property type="protein sequence ID" value="KAK9098761.1"/>
    <property type="molecule type" value="Genomic_DNA"/>
</dbReference>
<sequence>MISHDDGDRTLELPVLSDPSIVKSNIKLGIFSNMVIQSIICAEEIVKPLLNPFLWIQTLPLALLLKVSNQSDLRLFEGLLIVGKQEPPNMVASKMLMSHILFATSATPASHTLNDDIQHHNDITDVALSIRSIEDNDAFPIPPPWPPPL</sequence>
<name>A0AAP0HW37_9MAGN</name>
<evidence type="ECO:0000313" key="1">
    <source>
        <dbReference type="EMBL" id="KAK9098761.1"/>
    </source>
</evidence>
<reference evidence="1 2" key="1">
    <citation type="submission" date="2024-01" db="EMBL/GenBank/DDBJ databases">
        <title>Genome assemblies of Stephania.</title>
        <authorList>
            <person name="Yang L."/>
        </authorList>
    </citation>
    <scope>NUCLEOTIDE SEQUENCE [LARGE SCALE GENOMIC DNA]</scope>
    <source>
        <strain evidence="1">YNDBR</strain>
        <tissue evidence="1">Leaf</tissue>
    </source>
</reference>
<dbReference type="AlphaFoldDB" id="A0AAP0HW37"/>
<accession>A0AAP0HW37</accession>
<organism evidence="1 2">
    <name type="scientific">Stephania yunnanensis</name>
    <dbReference type="NCBI Taxonomy" id="152371"/>
    <lineage>
        <taxon>Eukaryota</taxon>
        <taxon>Viridiplantae</taxon>
        <taxon>Streptophyta</taxon>
        <taxon>Embryophyta</taxon>
        <taxon>Tracheophyta</taxon>
        <taxon>Spermatophyta</taxon>
        <taxon>Magnoliopsida</taxon>
        <taxon>Ranunculales</taxon>
        <taxon>Menispermaceae</taxon>
        <taxon>Menispermoideae</taxon>
        <taxon>Cissampelideae</taxon>
        <taxon>Stephania</taxon>
    </lineage>
</organism>
<gene>
    <name evidence="1" type="ORF">Syun_025806</name>
</gene>
<dbReference type="Proteomes" id="UP001420932">
    <property type="component" value="Unassembled WGS sequence"/>
</dbReference>
<keyword evidence="2" id="KW-1185">Reference proteome</keyword>